<dbReference type="PANTHER" id="PTHR34047:SF8">
    <property type="entry name" value="PROTEIN YKFC"/>
    <property type="match status" value="1"/>
</dbReference>
<dbReference type="CDD" id="cd01651">
    <property type="entry name" value="RT_G2_intron"/>
    <property type="match status" value="1"/>
</dbReference>
<evidence type="ECO:0000256" key="3">
    <source>
        <dbReference type="ARBA" id="ARBA00022695"/>
    </source>
</evidence>
<dbReference type="InterPro" id="IPR000477">
    <property type="entry name" value="RT_dom"/>
</dbReference>
<evidence type="ECO:0000256" key="4">
    <source>
        <dbReference type="ARBA" id="ARBA00022723"/>
    </source>
</evidence>
<dbReference type="InterPro" id="IPR000123">
    <property type="entry name" value="Reverse_transcriptase_msDNA"/>
</dbReference>
<comment type="similarity">
    <text evidence="8">Belongs to the bacterial reverse transcriptase family.</text>
</comment>
<dbReference type="InterPro" id="IPR043502">
    <property type="entry name" value="DNA/RNA_pol_sf"/>
</dbReference>
<organism evidence="11 12">
    <name type="scientific">Pseudaquabacterium terrae</name>
    <dbReference type="NCBI Taxonomy" id="2732868"/>
    <lineage>
        <taxon>Bacteria</taxon>
        <taxon>Pseudomonadati</taxon>
        <taxon>Pseudomonadota</taxon>
        <taxon>Betaproteobacteria</taxon>
        <taxon>Burkholderiales</taxon>
        <taxon>Sphaerotilaceae</taxon>
        <taxon>Pseudaquabacterium</taxon>
    </lineage>
</organism>
<comment type="catalytic activity">
    <reaction evidence="9">
        <text>DNA(n) + a 2'-deoxyribonucleoside 5'-triphosphate = DNA(n+1) + diphosphate</text>
        <dbReference type="Rhea" id="RHEA:22508"/>
        <dbReference type="Rhea" id="RHEA-COMP:17339"/>
        <dbReference type="Rhea" id="RHEA-COMP:17340"/>
        <dbReference type="ChEBI" id="CHEBI:33019"/>
        <dbReference type="ChEBI" id="CHEBI:61560"/>
        <dbReference type="ChEBI" id="CHEBI:173112"/>
        <dbReference type="EC" id="2.7.7.49"/>
    </reaction>
</comment>
<keyword evidence="2 11" id="KW-0808">Transferase</keyword>
<keyword evidence="12" id="KW-1185">Reference proteome</keyword>
<dbReference type="GO" id="GO:0003964">
    <property type="term" value="F:RNA-directed DNA polymerase activity"/>
    <property type="evidence" value="ECO:0007669"/>
    <property type="project" value="UniProtKB-KW"/>
</dbReference>
<proteinExistence type="inferred from homology"/>
<comment type="caution">
    <text evidence="11">The sequence shown here is derived from an EMBL/GenBank/DDBJ whole genome shotgun (WGS) entry which is preliminary data.</text>
</comment>
<dbReference type="RefSeq" id="WP_173132358.1">
    <property type="nucleotide sequence ID" value="NZ_JABRWJ010000011.1"/>
</dbReference>
<dbReference type="NCBIfam" id="TIGR04416">
    <property type="entry name" value="group_II_RT_mat"/>
    <property type="match status" value="1"/>
</dbReference>
<dbReference type="Pfam" id="PF00078">
    <property type="entry name" value="RVT_1"/>
    <property type="match status" value="1"/>
</dbReference>
<accession>A0ABX2ERK5</accession>
<dbReference type="PRINTS" id="PR00866">
    <property type="entry name" value="RNADNAPOLMS"/>
</dbReference>
<evidence type="ECO:0000256" key="7">
    <source>
        <dbReference type="ARBA" id="ARBA00023118"/>
    </source>
</evidence>
<dbReference type="SUPFAM" id="SSF56672">
    <property type="entry name" value="DNA/RNA polymerases"/>
    <property type="match status" value="1"/>
</dbReference>
<dbReference type="PANTHER" id="PTHR34047">
    <property type="entry name" value="NUCLEAR INTRON MATURASE 1, MITOCHONDRIAL-RELATED"/>
    <property type="match status" value="1"/>
</dbReference>
<keyword evidence="7" id="KW-0051">Antiviral defense</keyword>
<evidence type="ECO:0000256" key="6">
    <source>
        <dbReference type="ARBA" id="ARBA00022918"/>
    </source>
</evidence>
<feature type="domain" description="Reverse transcriptase" evidence="10">
    <location>
        <begin position="87"/>
        <end position="319"/>
    </location>
</feature>
<evidence type="ECO:0000256" key="1">
    <source>
        <dbReference type="ARBA" id="ARBA00012493"/>
    </source>
</evidence>
<dbReference type="InterPro" id="IPR030931">
    <property type="entry name" value="Group_II_RT_mat"/>
</dbReference>
<dbReference type="EC" id="2.7.7.49" evidence="1"/>
<evidence type="ECO:0000259" key="10">
    <source>
        <dbReference type="PROSITE" id="PS50878"/>
    </source>
</evidence>
<keyword evidence="5" id="KW-0460">Magnesium</keyword>
<dbReference type="InterPro" id="IPR051083">
    <property type="entry name" value="GrpII_Intron_Splice-Mob/Def"/>
</dbReference>
<dbReference type="InterPro" id="IPR013597">
    <property type="entry name" value="Mat_intron_G2"/>
</dbReference>
<dbReference type="Proteomes" id="UP000737171">
    <property type="component" value="Unassembled WGS sequence"/>
</dbReference>
<protein>
    <recommendedName>
        <fullName evidence="1">RNA-directed DNA polymerase</fullName>
        <ecNumber evidence="1">2.7.7.49</ecNumber>
    </recommendedName>
</protein>
<evidence type="ECO:0000313" key="11">
    <source>
        <dbReference type="EMBL" id="NRF71357.1"/>
    </source>
</evidence>
<reference evidence="11 12" key="1">
    <citation type="submission" date="2020-05" db="EMBL/GenBank/DDBJ databases">
        <title>Aquincola sp. isolate from soil.</title>
        <authorList>
            <person name="Han J."/>
            <person name="Kim D.-U."/>
        </authorList>
    </citation>
    <scope>NUCLEOTIDE SEQUENCE [LARGE SCALE GENOMIC DNA]</scope>
    <source>
        <strain evidence="11 12">S2</strain>
    </source>
</reference>
<evidence type="ECO:0000256" key="2">
    <source>
        <dbReference type="ARBA" id="ARBA00022679"/>
    </source>
</evidence>
<evidence type="ECO:0000256" key="8">
    <source>
        <dbReference type="ARBA" id="ARBA00034120"/>
    </source>
</evidence>
<dbReference type="Pfam" id="PF08388">
    <property type="entry name" value="GIIM"/>
    <property type="match status" value="1"/>
</dbReference>
<evidence type="ECO:0000256" key="9">
    <source>
        <dbReference type="ARBA" id="ARBA00048173"/>
    </source>
</evidence>
<dbReference type="PROSITE" id="PS50878">
    <property type="entry name" value="RT_POL"/>
    <property type="match status" value="1"/>
</dbReference>
<gene>
    <name evidence="11" type="primary">ltrA</name>
    <name evidence="11" type="ORF">HLB44_30670</name>
</gene>
<dbReference type="EMBL" id="JABRWJ010000011">
    <property type="protein sequence ID" value="NRF71357.1"/>
    <property type="molecule type" value="Genomic_DNA"/>
</dbReference>
<name>A0ABX2ERK5_9BURK</name>
<evidence type="ECO:0000256" key="5">
    <source>
        <dbReference type="ARBA" id="ARBA00022842"/>
    </source>
</evidence>
<keyword evidence="4" id="KW-0479">Metal-binding</keyword>
<keyword evidence="3 11" id="KW-0548">Nucleotidyltransferase</keyword>
<evidence type="ECO:0000313" key="12">
    <source>
        <dbReference type="Proteomes" id="UP000737171"/>
    </source>
</evidence>
<keyword evidence="6 11" id="KW-0695">RNA-directed DNA polymerase</keyword>
<sequence>MAGQTGPNDPGGDEPRDNVRQLQRQLWAAAKRAPGRRFHELYGQMCRDDILREAWRRVRRNRGAAGIDRVSIQDVEQYGVERFLQELGEVLRAGEYGAQVVRRVYIPKADGRMRPLGIPTERDRVVQMAAKLVLEPIFEADFEPCSYGFRPRRSATMALERIRQLSREGAEHVLDADIQDYFGSIDHGKLLTLVGQRVSDRRMLKLVRLWLQAGVMEDGAVRHPVAGTPQGGVISPLLSNIYLHVLDRVWARHGAHLGTLVRYADDFVVMCRSARSCEEAQGRIEHVLGRLGLKLHPQKTRRVALKDGLEGFDFLGCHLRKRMSGRLWEQKKLKRYYLHRWPSRRALNRVRERVRDLTPRWRCHQDLRDVIAHLNPVLRGWGQYFGSGNAADRFTAIDGYVVRRLRSLRVKRAGRHLRPGQTPHWDRAYFESLGLHRLRGTIRYPGKPPGNRRSA</sequence>